<dbReference type="EMBL" id="NKFA01000010">
    <property type="protein sequence ID" value="OXI39441.1"/>
    <property type="molecule type" value="Genomic_DNA"/>
</dbReference>
<dbReference type="InterPro" id="IPR013538">
    <property type="entry name" value="ASHA1/2-like_C"/>
</dbReference>
<feature type="domain" description="Activator of Hsp90 ATPase homologue 1/2-like C-terminal" evidence="2">
    <location>
        <begin position="16"/>
        <end position="166"/>
    </location>
</feature>
<dbReference type="Pfam" id="PF08327">
    <property type="entry name" value="AHSA1"/>
    <property type="match status" value="1"/>
</dbReference>
<dbReference type="CDD" id="cd07814">
    <property type="entry name" value="SRPBCC_CalC_Aha1-like"/>
    <property type="match status" value="1"/>
</dbReference>
<evidence type="ECO:0000256" key="1">
    <source>
        <dbReference type="ARBA" id="ARBA00006817"/>
    </source>
</evidence>
<comment type="similarity">
    <text evidence="1">Belongs to the AHA1 family.</text>
</comment>
<name>A0A228IAH8_9BURK</name>
<dbReference type="InterPro" id="IPR023393">
    <property type="entry name" value="START-like_dom_sf"/>
</dbReference>
<gene>
    <name evidence="3" type="ORF">CFB84_26455</name>
</gene>
<dbReference type="RefSeq" id="WP_089452678.1">
    <property type="nucleotide sequence ID" value="NZ_NKFA01000010.1"/>
</dbReference>
<dbReference type="SUPFAM" id="SSF55961">
    <property type="entry name" value="Bet v1-like"/>
    <property type="match status" value="1"/>
</dbReference>
<dbReference type="Gene3D" id="3.30.530.20">
    <property type="match status" value="1"/>
</dbReference>
<evidence type="ECO:0000259" key="2">
    <source>
        <dbReference type="Pfam" id="PF08327"/>
    </source>
</evidence>
<reference evidence="4" key="1">
    <citation type="submission" date="2017-06" db="EMBL/GenBank/DDBJ databases">
        <authorList>
            <person name="LiPuma J."/>
            <person name="Spilker T."/>
        </authorList>
    </citation>
    <scope>NUCLEOTIDE SEQUENCE [LARGE SCALE GENOMIC DNA]</scope>
    <source>
        <strain evidence="4">AU17325</strain>
    </source>
</reference>
<evidence type="ECO:0000313" key="4">
    <source>
        <dbReference type="Proteomes" id="UP000214600"/>
    </source>
</evidence>
<reference evidence="3 4" key="2">
    <citation type="submission" date="2017-08" db="EMBL/GenBank/DDBJ databases">
        <title>WGS of novel Burkholderia cepaca complex species.</title>
        <authorList>
            <person name="Lipuma J."/>
            <person name="Spilker T."/>
        </authorList>
    </citation>
    <scope>NUCLEOTIDE SEQUENCE [LARGE SCALE GENOMIC DNA]</scope>
    <source>
        <strain evidence="3 4">AU17325</strain>
    </source>
</reference>
<evidence type="ECO:0000313" key="3">
    <source>
        <dbReference type="EMBL" id="OXI39441.1"/>
    </source>
</evidence>
<sequence>MTDKLSAPFVIERRFAAPRELVYAALTEAEHLSTWMSPPGMEMSHCTVDARVGGVFHYAMKPRGVPDAPAMWGKWTFRELTPPARIVVVVQFSDAEGGVTRHPMSAQWPLYTLSTTTLSEVEGGTLMHLEWRALDAGEAEEATFDASHASMSQGWGGTMDALDKYLIQLQTDR</sequence>
<protein>
    <submittedName>
        <fullName evidence="3">ATPase</fullName>
    </submittedName>
</protein>
<dbReference type="OrthoDB" id="9805228at2"/>
<proteinExistence type="inferred from homology"/>
<organism evidence="3 4">
    <name type="scientific">Burkholderia aenigmatica</name>
    <dbReference type="NCBI Taxonomy" id="2015348"/>
    <lineage>
        <taxon>Bacteria</taxon>
        <taxon>Pseudomonadati</taxon>
        <taxon>Pseudomonadota</taxon>
        <taxon>Betaproteobacteria</taxon>
        <taxon>Burkholderiales</taxon>
        <taxon>Burkholderiaceae</taxon>
        <taxon>Burkholderia</taxon>
        <taxon>Burkholderia cepacia complex</taxon>
    </lineage>
</organism>
<comment type="caution">
    <text evidence="3">The sequence shown here is derived from an EMBL/GenBank/DDBJ whole genome shotgun (WGS) entry which is preliminary data.</text>
</comment>
<dbReference type="AlphaFoldDB" id="A0A228IAH8"/>
<dbReference type="Proteomes" id="UP000214600">
    <property type="component" value="Unassembled WGS sequence"/>
</dbReference>
<accession>A0A228IAH8</accession>